<reference evidence="1" key="1">
    <citation type="submission" date="2021-08" db="EMBL/GenBank/DDBJ databases">
        <authorList>
            <person name="Misof B."/>
            <person name="Oliver O."/>
            <person name="Podsiadlowski L."/>
            <person name="Donath A."/>
            <person name="Peters R."/>
            <person name="Mayer C."/>
            <person name="Rust J."/>
            <person name="Gunkel S."/>
            <person name="Lesny P."/>
            <person name="Martin S."/>
            <person name="Oeyen J.P."/>
            <person name="Petersen M."/>
            <person name="Panagiotis P."/>
            <person name="Wilbrandt J."/>
            <person name="Tanja T."/>
        </authorList>
    </citation>
    <scope>NUCLEOTIDE SEQUENCE</scope>
    <source>
        <strain evidence="1">GBR_01_08_01A</strain>
        <tissue evidence="1">Thorax + abdomen</tissue>
    </source>
</reference>
<sequence length="85" mass="9559">PDGLHSAQEIVCLVDPIILKRRVADVAKDLPERIDIDVPLELTDDLVEHYINVQLRTLEKYPVAGALVATLQLQLVCAHPWLRNV</sequence>
<gene>
    <name evidence="1" type="ORF">KPH14_000287</name>
</gene>
<evidence type="ECO:0000313" key="1">
    <source>
        <dbReference type="EMBL" id="KAK2577626.1"/>
    </source>
</evidence>
<keyword evidence="2" id="KW-1185">Reference proteome</keyword>
<dbReference type="Proteomes" id="UP001258017">
    <property type="component" value="Unassembled WGS sequence"/>
</dbReference>
<dbReference type="EMBL" id="JAIFRP010004018">
    <property type="protein sequence ID" value="KAK2577626.1"/>
    <property type="molecule type" value="Genomic_DNA"/>
</dbReference>
<reference evidence="1" key="2">
    <citation type="journal article" date="2023" name="Commun. Biol.">
        <title>Intrasexual cuticular hydrocarbon dimorphism in a wasp sheds light on hydrocarbon biosynthesis genes in Hymenoptera.</title>
        <authorList>
            <person name="Moris V.C."/>
            <person name="Podsiadlowski L."/>
            <person name="Martin S."/>
            <person name="Oeyen J.P."/>
            <person name="Donath A."/>
            <person name="Petersen M."/>
            <person name="Wilbrandt J."/>
            <person name="Misof B."/>
            <person name="Liedtke D."/>
            <person name="Thamm M."/>
            <person name="Scheiner R."/>
            <person name="Schmitt T."/>
            <person name="Niehuis O."/>
        </authorList>
    </citation>
    <scope>NUCLEOTIDE SEQUENCE</scope>
    <source>
        <strain evidence="1">GBR_01_08_01A</strain>
    </source>
</reference>
<dbReference type="AlphaFoldDB" id="A0AAD9REL3"/>
<name>A0AAD9REL3_9HYME</name>
<comment type="caution">
    <text evidence="1">The sequence shown here is derived from an EMBL/GenBank/DDBJ whole genome shotgun (WGS) entry which is preliminary data.</text>
</comment>
<protein>
    <submittedName>
        <fullName evidence="1">Uncharacterized protein</fullName>
    </submittedName>
</protein>
<feature type="non-terminal residue" evidence="1">
    <location>
        <position position="1"/>
    </location>
</feature>
<evidence type="ECO:0000313" key="2">
    <source>
        <dbReference type="Proteomes" id="UP001258017"/>
    </source>
</evidence>
<feature type="non-terminal residue" evidence="1">
    <location>
        <position position="85"/>
    </location>
</feature>
<organism evidence="1 2">
    <name type="scientific">Odynerus spinipes</name>
    <dbReference type="NCBI Taxonomy" id="1348599"/>
    <lineage>
        <taxon>Eukaryota</taxon>
        <taxon>Metazoa</taxon>
        <taxon>Ecdysozoa</taxon>
        <taxon>Arthropoda</taxon>
        <taxon>Hexapoda</taxon>
        <taxon>Insecta</taxon>
        <taxon>Pterygota</taxon>
        <taxon>Neoptera</taxon>
        <taxon>Endopterygota</taxon>
        <taxon>Hymenoptera</taxon>
        <taxon>Apocrita</taxon>
        <taxon>Aculeata</taxon>
        <taxon>Vespoidea</taxon>
        <taxon>Vespidae</taxon>
        <taxon>Eumeninae</taxon>
        <taxon>Odynerus</taxon>
    </lineage>
</organism>
<proteinExistence type="predicted"/>
<accession>A0AAD9REL3</accession>